<evidence type="ECO:0000256" key="6">
    <source>
        <dbReference type="ARBA" id="ARBA00023229"/>
    </source>
</evidence>
<dbReference type="SUPFAM" id="SSF53448">
    <property type="entry name" value="Nucleotide-diphospho-sugar transferases"/>
    <property type="match status" value="1"/>
</dbReference>
<dbReference type="NCBIfam" id="TIGR00453">
    <property type="entry name" value="ispD"/>
    <property type="match status" value="1"/>
</dbReference>
<dbReference type="PROSITE" id="PS01295">
    <property type="entry name" value="ISPD"/>
    <property type="match status" value="1"/>
</dbReference>
<evidence type="ECO:0000313" key="8">
    <source>
        <dbReference type="EMBL" id="QIB64229.1"/>
    </source>
</evidence>
<proteinExistence type="inferred from homology"/>
<dbReference type="CDD" id="cd02516">
    <property type="entry name" value="CDP-ME_synthetase"/>
    <property type="match status" value="1"/>
</dbReference>
<feature type="site" description="Positions MEP for the nucleophilic attack" evidence="7">
    <location>
        <position position="213"/>
    </location>
</feature>
<dbReference type="EC" id="2.7.7.60" evidence="7"/>
<dbReference type="GO" id="GO:0050518">
    <property type="term" value="F:2-C-methyl-D-erythritol 4-phosphate cytidylyltransferase activity"/>
    <property type="evidence" value="ECO:0007669"/>
    <property type="project" value="UniProtKB-UniRule"/>
</dbReference>
<comment type="function">
    <text evidence="7">Catalyzes the formation of 4-diphosphocytidyl-2-C-methyl-D-erythritol from CTP and 2-C-methyl-D-erythritol 4-phosphate (MEP).</text>
</comment>
<dbReference type="HAMAP" id="MF_00108">
    <property type="entry name" value="IspD"/>
    <property type="match status" value="1"/>
</dbReference>
<comment type="catalytic activity">
    <reaction evidence="1 7">
        <text>2-C-methyl-D-erythritol 4-phosphate + CTP + H(+) = 4-CDP-2-C-methyl-D-erythritol + diphosphate</text>
        <dbReference type="Rhea" id="RHEA:13429"/>
        <dbReference type="ChEBI" id="CHEBI:15378"/>
        <dbReference type="ChEBI" id="CHEBI:33019"/>
        <dbReference type="ChEBI" id="CHEBI:37563"/>
        <dbReference type="ChEBI" id="CHEBI:57823"/>
        <dbReference type="ChEBI" id="CHEBI:58262"/>
        <dbReference type="EC" id="2.7.7.60"/>
    </reaction>
</comment>
<dbReference type="InterPro" id="IPR034683">
    <property type="entry name" value="IspD/TarI"/>
</dbReference>
<dbReference type="KEGG" id="kim:G3T16_01195"/>
<name>A0A6C0TXV5_9GAMM</name>
<keyword evidence="4 7" id="KW-0808">Transferase</keyword>
<evidence type="ECO:0000313" key="9">
    <source>
        <dbReference type="Proteomes" id="UP000477680"/>
    </source>
</evidence>
<dbReference type="PANTHER" id="PTHR32125">
    <property type="entry name" value="2-C-METHYL-D-ERYTHRITOL 4-PHOSPHATE CYTIDYLYLTRANSFERASE, CHLOROPLASTIC"/>
    <property type="match status" value="1"/>
</dbReference>
<feature type="site" description="Positions MEP for the nucleophilic attack" evidence="7">
    <location>
        <position position="157"/>
    </location>
</feature>
<dbReference type="Gene3D" id="3.90.550.10">
    <property type="entry name" value="Spore Coat Polysaccharide Biosynthesis Protein SpsA, Chain A"/>
    <property type="match status" value="1"/>
</dbReference>
<protein>
    <recommendedName>
        <fullName evidence="7">2-C-methyl-D-erythritol 4-phosphate cytidylyltransferase</fullName>
        <ecNumber evidence="7">2.7.7.60</ecNumber>
    </recommendedName>
    <alternativeName>
        <fullName evidence="7">4-diphosphocytidyl-2C-methyl-D-erythritol synthase</fullName>
    </alternativeName>
    <alternativeName>
        <fullName evidence="7">MEP cytidylyltransferase</fullName>
        <shortName evidence="7">MCT</shortName>
    </alternativeName>
</protein>
<dbReference type="GO" id="GO:0019288">
    <property type="term" value="P:isopentenyl diphosphate biosynthetic process, methylerythritol 4-phosphate pathway"/>
    <property type="evidence" value="ECO:0007669"/>
    <property type="project" value="UniProtKB-UniRule"/>
</dbReference>
<dbReference type="InterPro" id="IPR050088">
    <property type="entry name" value="IspD/TarI_cytidylyltransf_bact"/>
</dbReference>
<evidence type="ECO:0000256" key="3">
    <source>
        <dbReference type="ARBA" id="ARBA00009789"/>
    </source>
</evidence>
<feature type="site" description="Transition state stabilizer" evidence="7">
    <location>
        <position position="19"/>
    </location>
</feature>
<evidence type="ECO:0000256" key="1">
    <source>
        <dbReference type="ARBA" id="ARBA00001282"/>
    </source>
</evidence>
<comment type="pathway">
    <text evidence="2 7">Isoprenoid biosynthesis; isopentenyl diphosphate biosynthesis via DXP pathway; isopentenyl diphosphate from 1-deoxy-D-xylulose 5-phosphate: step 2/6.</text>
</comment>
<dbReference type="InterPro" id="IPR018294">
    <property type="entry name" value="ISPD_synthase_CS"/>
</dbReference>
<organism evidence="8 9">
    <name type="scientific">Kineobactrum salinum</name>
    <dbReference type="NCBI Taxonomy" id="2708301"/>
    <lineage>
        <taxon>Bacteria</taxon>
        <taxon>Pseudomonadati</taxon>
        <taxon>Pseudomonadota</taxon>
        <taxon>Gammaproteobacteria</taxon>
        <taxon>Cellvibrionales</taxon>
        <taxon>Halieaceae</taxon>
        <taxon>Kineobactrum</taxon>
    </lineage>
</organism>
<dbReference type="RefSeq" id="WP_163493479.1">
    <property type="nucleotide sequence ID" value="NZ_CP048711.1"/>
</dbReference>
<keyword evidence="9" id="KW-1185">Reference proteome</keyword>
<gene>
    <name evidence="7 8" type="primary">ispD</name>
    <name evidence="8" type="ORF">G3T16_01195</name>
</gene>
<dbReference type="Proteomes" id="UP000477680">
    <property type="component" value="Chromosome"/>
</dbReference>
<evidence type="ECO:0000256" key="2">
    <source>
        <dbReference type="ARBA" id="ARBA00004787"/>
    </source>
</evidence>
<dbReference type="UniPathway" id="UPA00056">
    <property type="reaction ID" value="UER00093"/>
</dbReference>
<accession>A0A6C0TXV5</accession>
<evidence type="ECO:0000256" key="7">
    <source>
        <dbReference type="HAMAP-Rule" id="MF_00108"/>
    </source>
</evidence>
<feature type="site" description="Transition state stabilizer" evidence="7">
    <location>
        <position position="26"/>
    </location>
</feature>
<comment type="similarity">
    <text evidence="3 7">Belongs to the IspD/TarI cytidylyltransferase family. IspD subfamily.</text>
</comment>
<dbReference type="InterPro" id="IPR001228">
    <property type="entry name" value="IspD"/>
</dbReference>
<keyword evidence="5 7" id="KW-0548">Nucleotidyltransferase</keyword>
<dbReference type="FunFam" id="3.90.550.10:FF:000003">
    <property type="entry name" value="2-C-methyl-D-erythritol 4-phosphate cytidylyltransferase"/>
    <property type="match status" value="1"/>
</dbReference>
<sequence length="241" mass="25048">MSVNARCWGVIPAAGSGSRMAADCPKQFLEIGGVSLLRHSLRALLACDAVVGVVVALPGADPRAAELAREPRVEVVSGGARRADSVLAALRQLQKIADAADWVLVHDAARPCVAVADIERLIAQVSRSGSGALLAQPVLDTVKQADAAGQVCATLDRTSLWRAQTPQMFRLGELQAALVAALDAGVEVTDEASAMEWAGHPVQLVAGSARNLKVTVAEDLQLAAWYLDGAGRRAEGGDGCE</sequence>
<dbReference type="EMBL" id="CP048711">
    <property type="protein sequence ID" value="QIB64229.1"/>
    <property type="molecule type" value="Genomic_DNA"/>
</dbReference>
<evidence type="ECO:0000256" key="5">
    <source>
        <dbReference type="ARBA" id="ARBA00022695"/>
    </source>
</evidence>
<keyword evidence="6 7" id="KW-0414">Isoprene biosynthesis</keyword>
<dbReference type="PANTHER" id="PTHR32125:SF4">
    <property type="entry name" value="2-C-METHYL-D-ERYTHRITOL 4-PHOSPHATE CYTIDYLYLTRANSFERASE, CHLOROPLASTIC"/>
    <property type="match status" value="1"/>
</dbReference>
<dbReference type="AlphaFoldDB" id="A0A6C0TXV5"/>
<dbReference type="InterPro" id="IPR029044">
    <property type="entry name" value="Nucleotide-diphossugar_trans"/>
</dbReference>
<reference evidence="8 9" key="1">
    <citation type="submission" date="2020-02" db="EMBL/GenBank/DDBJ databases">
        <title>Genome sequencing for Kineobactrum sp. M2.</title>
        <authorList>
            <person name="Park S.-J."/>
        </authorList>
    </citation>
    <scope>NUCLEOTIDE SEQUENCE [LARGE SCALE GENOMIC DNA]</scope>
    <source>
        <strain evidence="8 9">M2</strain>
    </source>
</reference>
<dbReference type="Pfam" id="PF01128">
    <property type="entry name" value="IspD"/>
    <property type="match status" value="1"/>
</dbReference>
<evidence type="ECO:0000256" key="4">
    <source>
        <dbReference type="ARBA" id="ARBA00022679"/>
    </source>
</evidence>